<evidence type="ECO:0000259" key="15">
    <source>
        <dbReference type="PROSITE" id="PS50112"/>
    </source>
</evidence>
<comment type="subcellular location">
    <subcellularLocation>
        <location evidence="2">Membrane</location>
        <topology evidence="2">Multi-pass membrane protein</topology>
    </subcellularLocation>
</comment>
<dbReference type="PANTHER" id="PTHR42878">
    <property type="entry name" value="TWO-COMPONENT HISTIDINE KINASE"/>
    <property type="match status" value="1"/>
</dbReference>
<dbReference type="Pfam" id="PF00512">
    <property type="entry name" value="HisKA"/>
    <property type="match status" value="1"/>
</dbReference>
<dbReference type="Gene3D" id="3.30.450.20">
    <property type="entry name" value="PAS domain"/>
    <property type="match status" value="3"/>
</dbReference>
<dbReference type="SUPFAM" id="SSF55874">
    <property type="entry name" value="ATPase domain of HSP90 chaperone/DNA topoisomerase II/histidine kinase"/>
    <property type="match status" value="1"/>
</dbReference>
<dbReference type="PROSITE" id="PS50109">
    <property type="entry name" value="HIS_KIN"/>
    <property type="match status" value="1"/>
</dbReference>
<dbReference type="SMART" id="SM00388">
    <property type="entry name" value="HisKA"/>
    <property type="match status" value="1"/>
</dbReference>
<keyword evidence="11" id="KW-0902">Two-component regulatory system</keyword>
<evidence type="ECO:0000256" key="6">
    <source>
        <dbReference type="ARBA" id="ARBA00022692"/>
    </source>
</evidence>
<keyword evidence="7" id="KW-0547">Nucleotide-binding</keyword>
<dbReference type="SMART" id="SM00086">
    <property type="entry name" value="PAC"/>
    <property type="match status" value="3"/>
</dbReference>
<dbReference type="InterPro" id="IPR036097">
    <property type="entry name" value="HisK_dim/P_sf"/>
</dbReference>
<dbReference type="SMART" id="SM00387">
    <property type="entry name" value="HATPase_c"/>
    <property type="match status" value="1"/>
</dbReference>
<evidence type="ECO:0000256" key="10">
    <source>
        <dbReference type="ARBA" id="ARBA00022989"/>
    </source>
</evidence>
<feature type="coiled-coil region" evidence="13">
    <location>
        <begin position="622"/>
        <end position="651"/>
    </location>
</feature>
<keyword evidence="5" id="KW-0808">Transferase</keyword>
<dbReference type="PROSITE" id="PS50112">
    <property type="entry name" value="PAS"/>
    <property type="match status" value="3"/>
</dbReference>
<dbReference type="SUPFAM" id="SSF55785">
    <property type="entry name" value="PYP-like sensor domain (PAS domain)"/>
    <property type="match status" value="3"/>
</dbReference>
<protein>
    <recommendedName>
        <fullName evidence="3">histidine kinase</fullName>
        <ecNumber evidence="3">2.7.13.3</ecNumber>
    </recommendedName>
</protein>
<feature type="domain" description="PAC" evidence="16">
    <location>
        <begin position="226"/>
        <end position="278"/>
    </location>
</feature>
<dbReference type="Pfam" id="PF02518">
    <property type="entry name" value="HATPase_c"/>
    <property type="match status" value="1"/>
</dbReference>
<dbReference type="InterPro" id="IPR005467">
    <property type="entry name" value="His_kinase_dom"/>
</dbReference>
<comment type="caution">
    <text evidence="17">The sequence shown here is derived from an EMBL/GenBank/DDBJ whole genome shotgun (WGS) entry which is preliminary data.</text>
</comment>
<dbReference type="CDD" id="cd00130">
    <property type="entry name" value="PAS"/>
    <property type="match status" value="3"/>
</dbReference>
<evidence type="ECO:0000313" key="18">
    <source>
        <dbReference type="Proteomes" id="UP001307705"/>
    </source>
</evidence>
<evidence type="ECO:0000256" key="7">
    <source>
        <dbReference type="ARBA" id="ARBA00022741"/>
    </source>
</evidence>
<evidence type="ECO:0000256" key="8">
    <source>
        <dbReference type="ARBA" id="ARBA00022777"/>
    </source>
</evidence>
<dbReference type="Pfam" id="PF00989">
    <property type="entry name" value="PAS"/>
    <property type="match status" value="3"/>
</dbReference>
<dbReference type="InterPro" id="IPR013767">
    <property type="entry name" value="PAS_fold"/>
</dbReference>
<feature type="domain" description="PAS" evidence="15">
    <location>
        <begin position="153"/>
        <end position="226"/>
    </location>
</feature>
<sequence length="1006" mass="113842">MPYILEKKFPLTHQFYVNKEEDFPSFSIDRYRVIVEEAQDIIYEIDPSGYFTFVNRKAVEILGYTISELLSKHFHELIREDYRENVALFYSYQIEAKEKSSYLEFPVLTKDGRTEWVGQKVQLNYRNDVLKGAIVVARIRTERHNLEYGLKLSEEKYRGILENLQFGLMEVDLDERILYVNDTMTRITGFSKEELLGNIASDLLVRAQTKEKIEEQHKLREKGKASAYEVEIIRKDGTSFFGLISGAPTYDITGKRTGSIGVHVDITERKRNEMELQQVKADLDRYTGGLEDLNKITSDNSLTLQQQLRTGLEIVSKYFEMPMGGVVKAVGEDLIVIENLFNVGVPEEFQKKLPLHGSVSGLAFLEDRLIAIPDLANSEYADYSTIQRIGLNCMLSMPIYVNNKKYGAILLGCIGGTRKNFSEYDLQFFSLFARYVGYVLTSAENTQTLFEQQEELLSQNQKLEESQEFLSSINSFVTQLLEQEDIQSISWEIAENLINKFGFIDCVIYVLNEEKGCLEQLAAFGPKDAGERKIKDPIEVPLGKGVVGSVAMTGLAEIIPNTLKDPRYIADDEVRLSEITVPIVFENRVIGVIDSEHPEEDFFNEKHLKTLTIIANLAAGRLKSAKSKRRQEKAEKELRESENRLKTVINSALDAIITIDAEGKITGWNPRATQIFGWSQEEVMGHHLTENIIPTQHRKAHFEGMRHYMATGVGPVLNQRIEITAMHKSGHEFPIELSIIPMITNGVHSFTAFARDITFQKNSQDEMEKSLAKERELNELKSRFVAMTSHEFRTPLTTIKQNVDLIEYSLEAKFPELLPSFGTYLGRISSEISRVTSLMNDMLLLGKIEAGKVEISKKPVDLVALAQQLIQRITTGRADGRTIELKIIGVKKTVPVDATLMDHILGNLLSNALKYSEGKPNPILTFSFDQLSQIRISVKDFGIGIPKKDQKGLFSSFYRATNVKNIQGTGLGLSIVREFVLMHGGTISVESDTNQGSEFILIMPMA</sequence>
<evidence type="ECO:0000256" key="4">
    <source>
        <dbReference type="ARBA" id="ARBA00022553"/>
    </source>
</evidence>
<dbReference type="InterPro" id="IPR001610">
    <property type="entry name" value="PAC"/>
</dbReference>
<dbReference type="InterPro" id="IPR003661">
    <property type="entry name" value="HisK_dim/P_dom"/>
</dbReference>
<organism evidence="17 18">
    <name type="scientific">Algoriphagus taiwanensis</name>
    <dbReference type="NCBI Taxonomy" id="1445656"/>
    <lineage>
        <taxon>Bacteria</taxon>
        <taxon>Pseudomonadati</taxon>
        <taxon>Bacteroidota</taxon>
        <taxon>Cytophagia</taxon>
        <taxon>Cytophagales</taxon>
        <taxon>Cyclobacteriaceae</taxon>
        <taxon>Algoriphagus</taxon>
    </lineage>
</organism>
<dbReference type="SUPFAM" id="SSF55781">
    <property type="entry name" value="GAF domain-like"/>
    <property type="match status" value="2"/>
</dbReference>
<accession>A0ABQ6Q0X3</accession>
<dbReference type="PRINTS" id="PR00344">
    <property type="entry name" value="BCTRLSENSOR"/>
</dbReference>
<reference evidence="17 18" key="1">
    <citation type="submission" date="2023-08" db="EMBL/GenBank/DDBJ databases">
        <title>Draft genome sequence of Algoriphagus taiwanensis.</title>
        <authorList>
            <person name="Takatani N."/>
            <person name="Hosokawa M."/>
            <person name="Sawabe T."/>
        </authorList>
    </citation>
    <scope>NUCLEOTIDE SEQUENCE [LARGE SCALE GENOMIC DNA]</scope>
    <source>
        <strain evidence="17 18">JCM 19755</strain>
    </source>
</reference>
<evidence type="ECO:0000256" key="1">
    <source>
        <dbReference type="ARBA" id="ARBA00000085"/>
    </source>
</evidence>
<dbReference type="PANTHER" id="PTHR42878:SF7">
    <property type="entry name" value="SENSOR HISTIDINE KINASE GLRK"/>
    <property type="match status" value="1"/>
</dbReference>
<keyword evidence="10" id="KW-1133">Transmembrane helix</keyword>
<dbReference type="SMART" id="SM00065">
    <property type="entry name" value="GAF"/>
    <property type="match status" value="2"/>
</dbReference>
<evidence type="ECO:0000256" key="5">
    <source>
        <dbReference type="ARBA" id="ARBA00022679"/>
    </source>
</evidence>
<gene>
    <name evidence="17" type="ORF">Ataiwa_20910</name>
</gene>
<dbReference type="Gene3D" id="1.10.287.130">
    <property type="match status" value="1"/>
</dbReference>
<evidence type="ECO:0000259" key="16">
    <source>
        <dbReference type="PROSITE" id="PS50113"/>
    </source>
</evidence>
<dbReference type="CDD" id="cd00075">
    <property type="entry name" value="HATPase"/>
    <property type="match status" value="1"/>
</dbReference>
<evidence type="ECO:0000256" key="3">
    <source>
        <dbReference type="ARBA" id="ARBA00012438"/>
    </source>
</evidence>
<keyword evidence="18" id="KW-1185">Reference proteome</keyword>
<dbReference type="Proteomes" id="UP001307705">
    <property type="component" value="Unassembled WGS sequence"/>
</dbReference>
<feature type="domain" description="PAS" evidence="15">
    <location>
        <begin position="27"/>
        <end position="97"/>
    </location>
</feature>
<evidence type="ECO:0000256" key="11">
    <source>
        <dbReference type="ARBA" id="ARBA00023012"/>
    </source>
</evidence>
<evidence type="ECO:0000256" key="13">
    <source>
        <dbReference type="SAM" id="Coils"/>
    </source>
</evidence>
<dbReference type="SUPFAM" id="SSF47384">
    <property type="entry name" value="Homodimeric domain of signal transducing histidine kinase"/>
    <property type="match status" value="1"/>
</dbReference>
<dbReference type="Pfam" id="PF13185">
    <property type="entry name" value="GAF_2"/>
    <property type="match status" value="1"/>
</dbReference>
<name>A0ABQ6Q0X3_9BACT</name>
<dbReference type="InterPro" id="IPR036890">
    <property type="entry name" value="HATPase_C_sf"/>
</dbReference>
<dbReference type="EMBL" id="BTPE01000006">
    <property type="protein sequence ID" value="GMQ33819.1"/>
    <property type="molecule type" value="Genomic_DNA"/>
</dbReference>
<dbReference type="InterPro" id="IPR003594">
    <property type="entry name" value="HATPase_dom"/>
</dbReference>
<dbReference type="EC" id="2.7.13.3" evidence="3"/>
<dbReference type="InterPro" id="IPR000014">
    <property type="entry name" value="PAS"/>
</dbReference>
<keyword evidence="8" id="KW-0418">Kinase</keyword>
<evidence type="ECO:0000256" key="12">
    <source>
        <dbReference type="ARBA" id="ARBA00023136"/>
    </source>
</evidence>
<dbReference type="Pfam" id="PF01590">
    <property type="entry name" value="GAF"/>
    <property type="match status" value="1"/>
</dbReference>
<dbReference type="InterPro" id="IPR029016">
    <property type="entry name" value="GAF-like_dom_sf"/>
</dbReference>
<feature type="domain" description="Histidine kinase" evidence="14">
    <location>
        <begin position="787"/>
        <end position="1006"/>
    </location>
</feature>
<keyword evidence="6" id="KW-0812">Transmembrane</keyword>
<dbReference type="Gene3D" id="3.30.450.40">
    <property type="match status" value="2"/>
</dbReference>
<evidence type="ECO:0000313" key="17">
    <source>
        <dbReference type="EMBL" id="GMQ33819.1"/>
    </source>
</evidence>
<evidence type="ECO:0000259" key="14">
    <source>
        <dbReference type="PROSITE" id="PS50109"/>
    </source>
</evidence>
<dbReference type="InterPro" id="IPR000700">
    <property type="entry name" value="PAS-assoc_C"/>
</dbReference>
<keyword evidence="4" id="KW-0597">Phosphoprotein</keyword>
<dbReference type="InterPro" id="IPR004358">
    <property type="entry name" value="Sig_transdc_His_kin-like_C"/>
</dbReference>
<keyword evidence="12" id="KW-0472">Membrane</keyword>
<proteinExistence type="predicted"/>
<keyword evidence="13" id="KW-0175">Coiled coil</keyword>
<dbReference type="Gene3D" id="3.30.565.10">
    <property type="entry name" value="Histidine kinase-like ATPase, C-terminal domain"/>
    <property type="match status" value="1"/>
</dbReference>
<dbReference type="CDD" id="cd00082">
    <property type="entry name" value="HisKA"/>
    <property type="match status" value="1"/>
</dbReference>
<dbReference type="InterPro" id="IPR003018">
    <property type="entry name" value="GAF"/>
</dbReference>
<dbReference type="InterPro" id="IPR050351">
    <property type="entry name" value="BphY/WalK/GraS-like"/>
</dbReference>
<feature type="domain" description="PAS" evidence="15">
    <location>
        <begin position="641"/>
        <end position="712"/>
    </location>
</feature>
<dbReference type="InterPro" id="IPR035965">
    <property type="entry name" value="PAS-like_dom_sf"/>
</dbReference>
<keyword evidence="9" id="KW-0067">ATP-binding</keyword>
<dbReference type="SMART" id="SM00091">
    <property type="entry name" value="PAS"/>
    <property type="match status" value="3"/>
</dbReference>
<dbReference type="NCBIfam" id="TIGR00229">
    <property type="entry name" value="sensory_box"/>
    <property type="match status" value="3"/>
</dbReference>
<evidence type="ECO:0000256" key="2">
    <source>
        <dbReference type="ARBA" id="ARBA00004141"/>
    </source>
</evidence>
<dbReference type="PROSITE" id="PS50113">
    <property type="entry name" value="PAC"/>
    <property type="match status" value="1"/>
</dbReference>
<evidence type="ECO:0000256" key="9">
    <source>
        <dbReference type="ARBA" id="ARBA00022840"/>
    </source>
</evidence>
<comment type="catalytic activity">
    <reaction evidence="1">
        <text>ATP + protein L-histidine = ADP + protein N-phospho-L-histidine.</text>
        <dbReference type="EC" id="2.7.13.3"/>
    </reaction>
</comment>